<dbReference type="CDD" id="cd06261">
    <property type="entry name" value="TM_PBP2"/>
    <property type="match status" value="1"/>
</dbReference>
<keyword evidence="2 7" id="KW-0813">Transport</keyword>
<dbReference type="RefSeq" id="WP_315606628.1">
    <property type="nucleotide sequence ID" value="NZ_CP130318.1"/>
</dbReference>
<feature type="transmembrane region" description="Helical" evidence="7">
    <location>
        <begin position="216"/>
        <end position="237"/>
    </location>
</feature>
<evidence type="ECO:0000259" key="8">
    <source>
        <dbReference type="PROSITE" id="PS50928"/>
    </source>
</evidence>
<dbReference type="InterPro" id="IPR000515">
    <property type="entry name" value="MetI-like"/>
</dbReference>
<protein>
    <submittedName>
        <fullName evidence="9">ABC transporter permease</fullName>
    </submittedName>
</protein>
<dbReference type="GO" id="GO:0005886">
    <property type="term" value="C:plasma membrane"/>
    <property type="evidence" value="ECO:0007669"/>
    <property type="project" value="UniProtKB-SubCell"/>
</dbReference>
<evidence type="ECO:0000256" key="7">
    <source>
        <dbReference type="RuleBase" id="RU363032"/>
    </source>
</evidence>
<evidence type="ECO:0000313" key="10">
    <source>
        <dbReference type="Proteomes" id="UP001305702"/>
    </source>
</evidence>
<keyword evidence="10" id="KW-1185">Reference proteome</keyword>
<evidence type="ECO:0000256" key="5">
    <source>
        <dbReference type="ARBA" id="ARBA00022989"/>
    </source>
</evidence>
<keyword evidence="3" id="KW-1003">Cell membrane</keyword>
<feature type="transmembrane region" description="Helical" evidence="7">
    <location>
        <begin position="92"/>
        <end position="114"/>
    </location>
</feature>
<dbReference type="PANTHER" id="PTHR30151">
    <property type="entry name" value="ALKANE SULFONATE ABC TRANSPORTER-RELATED, MEMBRANE SUBUNIT"/>
    <property type="match status" value="1"/>
</dbReference>
<proteinExistence type="inferred from homology"/>
<keyword evidence="6 7" id="KW-0472">Membrane</keyword>
<evidence type="ECO:0000256" key="2">
    <source>
        <dbReference type="ARBA" id="ARBA00022448"/>
    </source>
</evidence>
<sequence length="247" mass="27231">MIRRNGPALLFLVLLALAWEAAAVVFRIPHFILPRPSGVLAALWDQRDVLLKHSVVTLREALAGLALSVLFGVTVAAWIHSSKLARRAVYPLVVISQTIPIVALSPVMVMWFGYTIWSKIAVVILFTFFPVTVNTVDGLRTVDPDLRDLMKTMGARKRDLFLKLQVPSALPGFFTGFKMAAAFSVVGATIGEWLGAEAGLGMFSKRASNMLRAEQVFAAILLLSVMGLLLFLLAWALEARLTKRMRR</sequence>
<comment type="similarity">
    <text evidence="7">Belongs to the binding-protein-dependent transport system permease family.</text>
</comment>
<organism evidence="9 10">
    <name type="scientific">Paenibacillus aurantius</name>
    <dbReference type="NCBI Taxonomy" id="2918900"/>
    <lineage>
        <taxon>Bacteria</taxon>
        <taxon>Bacillati</taxon>
        <taxon>Bacillota</taxon>
        <taxon>Bacilli</taxon>
        <taxon>Bacillales</taxon>
        <taxon>Paenibacillaceae</taxon>
        <taxon>Paenibacillus</taxon>
    </lineage>
</organism>
<dbReference type="Pfam" id="PF00528">
    <property type="entry name" value="BPD_transp_1"/>
    <property type="match status" value="1"/>
</dbReference>
<name>A0AA96LF06_9BACL</name>
<feature type="transmembrane region" description="Helical" evidence="7">
    <location>
        <begin position="61"/>
        <end position="80"/>
    </location>
</feature>
<evidence type="ECO:0000256" key="3">
    <source>
        <dbReference type="ARBA" id="ARBA00022475"/>
    </source>
</evidence>
<evidence type="ECO:0000256" key="6">
    <source>
        <dbReference type="ARBA" id="ARBA00023136"/>
    </source>
</evidence>
<dbReference type="InterPro" id="IPR035906">
    <property type="entry name" value="MetI-like_sf"/>
</dbReference>
<dbReference type="GO" id="GO:0055085">
    <property type="term" value="P:transmembrane transport"/>
    <property type="evidence" value="ECO:0007669"/>
    <property type="project" value="InterPro"/>
</dbReference>
<reference evidence="9 10" key="1">
    <citation type="submission" date="2022-02" db="EMBL/GenBank/DDBJ databases">
        <title>Paenibacillus sp. MBLB1776 Whole Genome Shotgun Sequencing.</title>
        <authorList>
            <person name="Hwang C.Y."/>
            <person name="Cho E.-S."/>
            <person name="Seo M.-J."/>
        </authorList>
    </citation>
    <scope>NUCLEOTIDE SEQUENCE [LARGE SCALE GENOMIC DNA]</scope>
    <source>
        <strain evidence="9 10">MBLB1776</strain>
    </source>
</reference>
<dbReference type="Gene3D" id="1.10.3720.10">
    <property type="entry name" value="MetI-like"/>
    <property type="match status" value="1"/>
</dbReference>
<feature type="transmembrane region" description="Helical" evidence="7">
    <location>
        <begin position="160"/>
        <end position="186"/>
    </location>
</feature>
<dbReference type="PROSITE" id="PS50928">
    <property type="entry name" value="ABC_TM1"/>
    <property type="match status" value="1"/>
</dbReference>
<dbReference type="EMBL" id="CP130318">
    <property type="protein sequence ID" value="WNQ12849.1"/>
    <property type="molecule type" value="Genomic_DNA"/>
</dbReference>
<accession>A0AA96LF06</accession>
<evidence type="ECO:0000256" key="4">
    <source>
        <dbReference type="ARBA" id="ARBA00022692"/>
    </source>
</evidence>
<gene>
    <name evidence="9" type="ORF">MJA45_07400</name>
</gene>
<dbReference type="Proteomes" id="UP001305702">
    <property type="component" value="Chromosome"/>
</dbReference>
<keyword evidence="4 7" id="KW-0812">Transmembrane</keyword>
<feature type="domain" description="ABC transmembrane type-1" evidence="8">
    <location>
        <begin position="54"/>
        <end position="234"/>
    </location>
</feature>
<evidence type="ECO:0000256" key="1">
    <source>
        <dbReference type="ARBA" id="ARBA00004651"/>
    </source>
</evidence>
<keyword evidence="5 7" id="KW-1133">Transmembrane helix</keyword>
<dbReference type="PANTHER" id="PTHR30151:SF20">
    <property type="entry name" value="ABC TRANSPORTER PERMEASE PROTEIN HI_0355-RELATED"/>
    <property type="match status" value="1"/>
</dbReference>
<comment type="subcellular location">
    <subcellularLocation>
        <location evidence="1 7">Cell membrane</location>
        <topology evidence="1 7">Multi-pass membrane protein</topology>
    </subcellularLocation>
</comment>
<dbReference type="AlphaFoldDB" id="A0AA96LF06"/>
<evidence type="ECO:0000313" key="9">
    <source>
        <dbReference type="EMBL" id="WNQ12849.1"/>
    </source>
</evidence>
<dbReference type="KEGG" id="paun:MJA45_07400"/>
<dbReference type="SUPFAM" id="SSF161098">
    <property type="entry name" value="MetI-like"/>
    <property type="match status" value="1"/>
</dbReference>
<feature type="transmembrane region" description="Helical" evidence="7">
    <location>
        <begin position="120"/>
        <end position="139"/>
    </location>
</feature>